<dbReference type="EMBL" id="LAVV01000221">
    <property type="protein sequence ID" value="KNZ64521.1"/>
    <property type="molecule type" value="Genomic_DNA"/>
</dbReference>
<keyword evidence="2" id="KW-1185">Reference proteome</keyword>
<sequence length="149" mass="16633">MSARGRDTFCSFNSAPLDSSSLTSPLVSHWHTVNCNPYLPPRPRPTPSYSLPHFGYQLSEHHRTQSPVENWYNSLIINNARWKGELNIYADLDGKDFVHPTLLSVSAFLDGLIAIFGDKFMKENANWRHASRGVGPLVPSVLEAQPSGL</sequence>
<accession>A0A0L6VUY0</accession>
<dbReference type="OrthoDB" id="2505280at2759"/>
<comment type="caution">
    <text evidence="1">The sequence shown here is derived from an EMBL/GenBank/DDBJ whole genome shotgun (WGS) entry which is preliminary data.</text>
</comment>
<reference evidence="1 2" key="1">
    <citation type="submission" date="2015-08" db="EMBL/GenBank/DDBJ databases">
        <title>Next Generation Sequencing and Analysis of the Genome of Puccinia sorghi L Schw, the Causal Agent of Maize Common Rust.</title>
        <authorList>
            <person name="Rochi L."/>
            <person name="Burguener G."/>
            <person name="Darino M."/>
            <person name="Turjanski A."/>
            <person name="Kreff E."/>
            <person name="Dieguez M.J."/>
            <person name="Sacco F."/>
        </authorList>
    </citation>
    <scope>NUCLEOTIDE SEQUENCE [LARGE SCALE GENOMIC DNA]</scope>
    <source>
        <strain evidence="1 2">RO10H11247</strain>
    </source>
</reference>
<dbReference type="Proteomes" id="UP000037035">
    <property type="component" value="Unassembled WGS sequence"/>
</dbReference>
<gene>
    <name evidence="1" type="ORF">VP01_1019g2</name>
</gene>
<protein>
    <submittedName>
        <fullName evidence="1">Uncharacterized protein</fullName>
    </submittedName>
</protein>
<dbReference type="VEuPathDB" id="FungiDB:VP01_1019g2"/>
<dbReference type="AlphaFoldDB" id="A0A0L6VUY0"/>
<organism evidence="1 2">
    <name type="scientific">Puccinia sorghi</name>
    <dbReference type="NCBI Taxonomy" id="27349"/>
    <lineage>
        <taxon>Eukaryota</taxon>
        <taxon>Fungi</taxon>
        <taxon>Dikarya</taxon>
        <taxon>Basidiomycota</taxon>
        <taxon>Pucciniomycotina</taxon>
        <taxon>Pucciniomycetes</taxon>
        <taxon>Pucciniales</taxon>
        <taxon>Pucciniaceae</taxon>
        <taxon>Puccinia</taxon>
    </lineage>
</organism>
<evidence type="ECO:0000313" key="2">
    <source>
        <dbReference type="Proteomes" id="UP000037035"/>
    </source>
</evidence>
<evidence type="ECO:0000313" key="1">
    <source>
        <dbReference type="EMBL" id="KNZ64521.1"/>
    </source>
</evidence>
<name>A0A0L6VUY0_9BASI</name>
<proteinExistence type="predicted"/>